<protein>
    <submittedName>
        <fullName evidence="2">Antibiotic biosynthesis monooxygenase</fullName>
    </submittedName>
</protein>
<dbReference type="InterPro" id="IPR052936">
    <property type="entry name" value="Jasmonate_Hydroxylase-like"/>
</dbReference>
<evidence type="ECO:0000313" key="2">
    <source>
        <dbReference type="EMBL" id="QES42556.1"/>
    </source>
</evidence>
<dbReference type="InterPro" id="IPR007138">
    <property type="entry name" value="ABM_dom"/>
</dbReference>
<evidence type="ECO:0000259" key="1">
    <source>
        <dbReference type="Pfam" id="PF03992"/>
    </source>
</evidence>
<accession>A0A5P2CI75</accession>
<keyword evidence="2" id="KW-0560">Oxidoreductase</keyword>
<dbReference type="RefSeq" id="WP_150184998.1">
    <property type="nucleotide sequence ID" value="NZ_CP029191.1"/>
</dbReference>
<sequence>MSDHATGPVGPFEPPYYSVVFSSVRTEGDNGYDEIADRMDELVLDVPGFLGTESARTPGGLGITVSYFRDEESIRAWRGNMEHRAAQRRGREDWYEKYVLHVAKVERSHGFVREQ</sequence>
<dbReference type="SUPFAM" id="SSF54909">
    <property type="entry name" value="Dimeric alpha+beta barrel"/>
    <property type="match status" value="1"/>
</dbReference>
<gene>
    <name evidence="2" type="ORF">DEJ49_17620</name>
</gene>
<dbReference type="PANTHER" id="PTHR37811:SF2">
    <property type="entry name" value="ABM DOMAIN-CONTAINING PROTEIN"/>
    <property type="match status" value="1"/>
</dbReference>
<dbReference type="GO" id="GO:0004497">
    <property type="term" value="F:monooxygenase activity"/>
    <property type="evidence" value="ECO:0007669"/>
    <property type="project" value="UniProtKB-KW"/>
</dbReference>
<feature type="domain" description="ABM" evidence="1">
    <location>
        <begin position="16"/>
        <end position="89"/>
    </location>
</feature>
<dbReference type="EMBL" id="CP029191">
    <property type="protein sequence ID" value="QES42556.1"/>
    <property type="molecule type" value="Genomic_DNA"/>
</dbReference>
<reference evidence="2 3" key="1">
    <citation type="submission" date="2018-05" db="EMBL/GenBank/DDBJ databases">
        <title>Streptomyces venezuelae.</title>
        <authorList>
            <person name="Kim W."/>
            <person name="Lee N."/>
            <person name="Cho B.-K."/>
        </authorList>
    </citation>
    <scope>NUCLEOTIDE SEQUENCE [LARGE SCALE GENOMIC DNA]</scope>
    <source>
        <strain evidence="2 3">ATCC 14585</strain>
    </source>
</reference>
<organism evidence="2 3">
    <name type="scientific">Streptomyces venezuelae</name>
    <dbReference type="NCBI Taxonomy" id="54571"/>
    <lineage>
        <taxon>Bacteria</taxon>
        <taxon>Bacillati</taxon>
        <taxon>Actinomycetota</taxon>
        <taxon>Actinomycetes</taxon>
        <taxon>Kitasatosporales</taxon>
        <taxon>Streptomycetaceae</taxon>
        <taxon>Streptomyces</taxon>
    </lineage>
</organism>
<keyword evidence="2" id="KW-0503">Monooxygenase</keyword>
<dbReference type="Pfam" id="PF03992">
    <property type="entry name" value="ABM"/>
    <property type="match status" value="1"/>
</dbReference>
<name>A0A5P2CI75_STRVZ</name>
<dbReference type="AlphaFoldDB" id="A0A5P2CI75"/>
<dbReference type="Gene3D" id="3.30.70.100">
    <property type="match status" value="1"/>
</dbReference>
<dbReference type="PANTHER" id="PTHR37811">
    <property type="entry name" value="BLL5343 PROTEIN"/>
    <property type="match status" value="1"/>
</dbReference>
<evidence type="ECO:0000313" key="3">
    <source>
        <dbReference type="Proteomes" id="UP000324015"/>
    </source>
</evidence>
<proteinExistence type="predicted"/>
<dbReference type="Proteomes" id="UP000324015">
    <property type="component" value="Chromosome"/>
</dbReference>
<dbReference type="InterPro" id="IPR011008">
    <property type="entry name" value="Dimeric_a/b-barrel"/>
</dbReference>